<comment type="caution">
    <text evidence="5">The sequence shown here is derived from an EMBL/GenBank/DDBJ whole genome shotgun (WGS) entry which is preliminary data.</text>
</comment>
<dbReference type="SUPFAM" id="SSF53706">
    <property type="entry name" value="Formate dehydrogenase/DMSO reductase, domains 1-3"/>
    <property type="match status" value="1"/>
</dbReference>
<dbReference type="InterPro" id="IPR006656">
    <property type="entry name" value="Mopterin_OxRdtase"/>
</dbReference>
<dbReference type="InterPro" id="IPR050612">
    <property type="entry name" value="Prok_Mopterin_Oxidored"/>
</dbReference>
<dbReference type="eggNOG" id="COG0243">
    <property type="taxonomic scope" value="Bacteria"/>
</dbReference>
<protein>
    <submittedName>
        <fullName evidence="5">Trimethylamine-N-oxide reductase</fullName>
        <ecNumber evidence="5">1.6.6.9</ecNumber>
    </submittedName>
</protein>
<evidence type="ECO:0000313" key="5">
    <source>
        <dbReference type="EMBL" id="GAL05174.1"/>
    </source>
</evidence>
<evidence type="ECO:0000259" key="4">
    <source>
        <dbReference type="Pfam" id="PF00384"/>
    </source>
</evidence>
<evidence type="ECO:0000313" key="6">
    <source>
        <dbReference type="Proteomes" id="UP000029227"/>
    </source>
</evidence>
<dbReference type="EC" id="1.6.6.9" evidence="5"/>
<dbReference type="GO" id="GO:0030288">
    <property type="term" value="C:outer membrane-bounded periplasmic space"/>
    <property type="evidence" value="ECO:0007669"/>
    <property type="project" value="TreeGrafter"/>
</dbReference>
<dbReference type="GO" id="GO:0009061">
    <property type="term" value="P:anaerobic respiration"/>
    <property type="evidence" value="ECO:0007669"/>
    <property type="project" value="TreeGrafter"/>
</dbReference>
<dbReference type="AlphaFoldDB" id="A0A090QTK2"/>
<evidence type="ECO:0000256" key="2">
    <source>
        <dbReference type="ARBA" id="ARBA00022723"/>
    </source>
</evidence>
<dbReference type="STRING" id="754436.JCM19237_3557"/>
<evidence type="ECO:0000256" key="3">
    <source>
        <dbReference type="ARBA" id="ARBA00023002"/>
    </source>
</evidence>
<dbReference type="PANTHER" id="PTHR43742">
    <property type="entry name" value="TRIMETHYLAMINE-N-OXIDE REDUCTASE"/>
    <property type="match status" value="1"/>
</dbReference>
<proteinExistence type="predicted"/>
<dbReference type="GO" id="GO:0009055">
    <property type="term" value="F:electron transfer activity"/>
    <property type="evidence" value="ECO:0007669"/>
    <property type="project" value="TreeGrafter"/>
</dbReference>
<name>A0A090QTK2_9GAMM</name>
<organism evidence="5 6">
    <name type="scientific">Photobacterium aphoticum</name>
    <dbReference type="NCBI Taxonomy" id="754436"/>
    <lineage>
        <taxon>Bacteria</taxon>
        <taxon>Pseudomonadati</taxon>
        <taxon>Pseudomonadota</taxon>
        <taxon>Gammaproteobacteria</taxon>
        <taxon>Vibrionales</taxon>
        <taxon>Vibrionaceae</taxon>
        <taxon>Photobacterium</taxon>
    </lineage>
</organism>
<evidence type="ECO:0000256" key="1">
    <source>
        <dbReference type="ARBA" id="ARBA00022505"/>
    </source>
</evidence>
<keyword evidence="1" id="KW-0500">Molybdenum</keyword>
<dbReference type="PANTHER" id="PTHR43742:SF4">
    <property type="entry name" value="TRIMETHYLAMINE-N-OXIDE REDUCTASE 1"/>
    <property type="match status" value="1"/>
</dbReference>
<dbReference type="Gene3D" id="3.40.50.740">
    <property type="match status" value="1"/>
</dbReference>
<reference evidence="5 6" key="1">
    <citation type="journal article" date="2014" name="Genome Announc.">
        <title>Draft Genome Sequences of Two Vibrionaceae Species, Vibrio ponticus C121 and Photobacterium aphoticum C119, Isolated as Coral Reef Microbiota.</title>
        <authorList>
            <person name="Al-saari N."/>
            <person name="Meirelles P.M."/>
            <person name="Mino S."/>
            <person name="Suda W."/>
            <person name="Oshima K."/>
            <person name="Hattori M."/>
            <person name="Ohkuma M."/>
            <person name="Thompson F.L."/>
            <person name="Gomez-Gil B."/>
            <person name="Sawabe T."/>
            <person name="Sawabe T."/>
        </authorList>
    </citation>
    <scope>NUCLEOTIDE SEQUENCE [LARGE SCALE GENOMIC DNA]</scope>
    <source>
        <strain evidence="5 6">JCM 19237</strain>
    </source>
</reference>
<keyword evidence="3 5" id="KW-0560">Oxidoreductase</keyword>
<dbReference type="InterPro" id="IPR006655">
    <property type="entry name" value="Mopterin_OxRdtase_prok_CS"/>
</dbReference>
<dbReference type="PROSITE" id="PS00490">
    <property type="entry name" value="MOLYBDOPTERIN_PROK_2"/>
    <property type="match status" value="1"/>
</dbReference>
<keyword evidence="2" id="KW-0479">Metal-binding</keyword>
<dbReference type="Proteomes" id="UP000029227">
    <property type="component" value="Unassembled WGS sequence"/>
</dbReference>
<dbReference type="EMBL" id="BBMN01000006">
    <property type="protein sequence ID" value="GAL05174.1"/>
    <property type="molecule type" value="Genomic_DNA"/>
</dbReference>
<dbReference type="GO" id="GO:0016491">
    <property type="term" value="F:oxidoreductase activity"/>
    <property type="evidence" value="ECO:0007669"/>
    <property type="project" value="UniProtKB-KW"/>
</dbReference>
<accession>A0A090QTK2</accession>
<sequence>MKPIWDNNDYKGYSKTMPVARWIDAILEPGKEINYNGSKVILPDTKMLVVSGCNPWHHHQNRNRMKTAFQKLQTVVTIDFAWTATCRFSDIVLPACTQYERDDIDLYGAYSGTGILAMHKLVDPMYQSRTDFAIFTDFCRRFNRSKEFTRGMDERQWIRSLYDAVRKPTKRKRKCQILMPSGPMRKAGLILGRVRITPVTPNSAKIRKLIR</sequence>
<dbReference type="Pfam" id="PF00384">
    <property type="entry name" value="Molybdopterin"/>
    <property type="match status" value="1"/>
</dbReference>
<feature type="domain" description="Molybdopterin oxidoreductase" evidence="4">
    <location>
        <begin position="43"/>
        <end position="140"/>
    </location>
</feature>
<dbReference type="Gene3D" id="3.90.55.10">
    <property type="entry name" value="Dimethylsulfoxide Reductase, domain 3"/>
    <property type="match status" value="1"/>
</dbReference>
<dbReference type="GO" id="GO:0030151">
    <property type="term" value="F:molybdenum ion binding"/>
    <property type="evidence" value="ECO:0007669"/>
    <property type="project" value="TreeGrafter"/>
</dbReference>
<gene>
    <name evidence="5" type="ORF">JCM19237_3557</name>
</gene>